<feature type="transmembrane region" description="Helical" evidence="1">
    <location>
        <begin position="92"/>
        <end position="111"/>
    </location>
</feature>
<feature type="transmembrane region" description="Helical" evidence="1">
    <location>
        <begin position="368"/>
        <end position="390"/>
    </location>
</feature>
<accession>A0A0M6XMB5</accession>
<evidence type="ECO:0000313" key="2">
    <source>
        <dbReference type="EMBL" id="CTQ31265.1"/>
    </source>
</evidence>
<feature type="transmembrane region" description="Helical" evidence="1">
    <location>
        <begin position="177"/>
        <end position="196"/>
    </location>
</feature>
<name>A0A0M6XMB5_9RHOB</name>
<protein>
    <submittedName>
        <fullName evidence="2">Uncharacterized protein</fullName>
    </submittedName>
</protein>
<gene>
    <name evidence="2" type="ORF">JAN5088_00019</name>
</gene>
<feature type="transmembrane region" description="Helical" evidence="1">
    <location>
        <begin position="255"/>
        <end position="277"/>
    </location>
</feature>
<feature type="transmembrane region" description="Helical" evidence="1">
    <location>
        <begin position="452"/>
        <end position="475"/>
    </location>
</feature>
<feature type="transmembrane region" description="Helical" evidence="1">
    <location>
        <begin position="131"/>
        <end position="156"/>
    </location>
</feature>
<keyword evidence="3" id="KW-1185">Reference proteome</keyword>
<organism evidence="2 3">
    <name type="scientific">Jannaschia rubra</name>
    <dbReference type="NCBI Taxonomy" id="282197"/>
    <lineage>
        <taxon>Bacteria</taxon>
        <taxon>Pseudomonadati</taxon>
        <taxon>Pseudomonadota</taxon>
        <taxon>Alphaproteobacteria</taxon>
        <taxon>Rhodobacterales</taxon>
        <taxon>Roseobacteraceae</taxon>
        <taxon>Jannaschia</taxon>
    </lineage>
</organism>
<feature type="transmembrane region" description="Helical" evidence="1">
    <location>
        <begin position="58"/>
        <end position="80"/>
    </location>
</feature>
<dbReference type="STRING" id="282197.SAMN04488517_101760"/>
<keyword evidence="1" id="KW-0812">Transmembrane</keyword>
<feature type="transmembrane region" description="Helical" evidence="1">
    <location>
        <begin position="216"/>
        <end position="234"/>
    </location>
</feature>
<feature type="transmembrane region" description="Helical" evidence="1">
    <location>
        <begin position="334"/>
        <end position="356"/>
    </location>
</feature>
<dbReference type="RefSeq" id="WP_055680780.1">
    <property type="nucleotide sequence ID" value="NZ_CXPG01000005.1"/>
</dbReference>
<dbReference type="Proteomes" id="UP000048908">
    <property type="component" value="Unassembled WGS sequence"/>
</dbReference>
<feature type="transmembrane region" description="Helical" evidence="1">
    <location>
        <begin position="410"/>
        <end position="440"/>
    </location>
</feature>
<keyword evidence="1" id="KW-0472">Membrane</keyword>
<proteinExistence type="predicted"/>
<sequence>MADGAVAAGHAVALRSLLLAVASGAALVLVFVRADWLALAAMAALLAYLWLGRRLFTLGTWVPVALSLAALAVAVARGTGAPVLLHAVDRSLFLAALITLLGTLRAAASLAPEVAQAGAYLTGQPPSRRYLSLTFGGHLFGVLINFGGLAILLDLAARSMRGEATLRLPPDLREVKLRRMTVAIVRGFGLISLWSPFGFATNVVLITLPGLTYLDFGPIGFAASFVFVAIGWAFDRVGNRRLRALPSARAAPPPGAWRGAAMLPLHVAALGIAIFALHEVAPLDFQEALIVLVPAYSALWAGWSGLRAGVGPAGGVAAASRDAWARLPRMAGEVGVFAAAGFLSVILLAIVPVDALRALIADLGLGPVALTLGLALSVLGLAFVGINPIVTSSVLGAIASQLAVPGLSDLAIALAIIGGWTGVIGLSPFITTILFCAAIIDRPAMRIGPVWNGAYSLTIFAVWCAFLGAAVALGAV</sequence>
<dbReference type="OrthoDB" id="7832851at2"/>
<feature type="transmembrane region" description="Helical" evidence="1">
    <location>
        <begin position="12"/>
        <end position="31"/>
    </location>
</feature>
<evidence type="ECO:0000313" key="3">
    <source>
        <dbReference type="Proteomes" id="UP000048908"/>
    </source>
</evidence>
<dbReference type="EMBL" id="CXPG01000005">
    <property type="protein sequence ID" value="CTQ31265.1"/>
    <property type="molecule type" value="Genomic_DNA"/>
</dbReference>
<dbReference type="AlphaFoldDB" id="A0A0M6XMB5"/>
<evidence type="ECO:0000256" key="1">
    <source>
        <dbReference type="SAM" id="Phobius"/>
    </source>
</evidence>
<keyword evidence="1" id="KW-1133">Transmembrane helix</keyword>
<reference evidence="2 3" key="1">
    <citation type="submission" date="2015-07" db="EMBL/GenBank/DDBJ databases">
        <authorList>
            <person name="Noorani M."/>
        </authorList>
    </citation>
    <scope>NUCLEOTIDE SEQUENCE [LARGE SCALE GENOMIC DNA]</scope>
    <source>
        <strain evidence="2 3">CECT 5088</strain>
    </source>
</reference>